<dbReference type="Gene3D" id="1.10.10.10">
    <property type="entry name" value="Winged helix-like DNA-binding domain superfamily/Winged helix DNA-binding domain"/>
    <property type="match status" value="1"/>
</dbReference>
<dbReference type="SUPFAM" id="SSF53850">
    <property type="entry name" value="Periplasmic binding protein-like II"/>
    <property type="match status" value="1"/>
</dbReference>
<dbReference type="PANTHER" id="PTHR30579:SF3">
    <property type="entry name" value="TRANSCRIPTIONAL REGULATORY PROTEIN"/>
    <property type="match status" value="1"/>
</dbReference>
<organism evidence="6 7">
    <name type="scientific">Marinagarivorans cellulosilyticus</name>
    <dbReference type="NCBI Taxonomy" id="2721545"/>
    <lineage>
        <taxon>Bacteria</taxon>
        <taxon>Pseudomonadati</taxon>
        <taxon>Pseudomonadota</taxon>
        <taxon>Gammaproteobacteria</taxon>
        <taxon>Cellvibrionales</taxon>
        <taxon>Cellvibrionaceae</taxon>
        <taxon>Marinagarivorans</taxon>
    </lineage>
</organism>
<accession>A0AAN1WE56</accession>
<sequence length="285" mass="32182">MDWNLIKLYLTLLQEKNIPAAAKKLGMSDSTLFRRLTNYEKEYGKLFIRKNGEYIASDLGESLIGPARDAYRAFGDIERTLAFQDTGEASRVRITAPTSFSYGYLPALIENFKEERPDIDVDLLVSNEALCLNTREADIAIRVTSSPPDSFIGKKVRDIKWGVYGGYGYLSKYGTPTKPSELSEHRLIGGSGVLSRGKAFTWLQRLYSANITINTDDLVAMFYLAQNNHGLALLPDEFDQGNIKRLFTVEEVGINSLWVLTHSDYRGVERVRAVARYLARHLSMF</sequence>
<gene>
    <name evidence="6" type="ORF">MARGE09_P0114</name>
</gene>
<dbReference type="KEGG" id="marq:MARGE09_P0114"/>
<feature type="domain" description="HTH lysR-type" evidence="5">
    <location>
        <begin position="1"/>
        <end position="57"/>
    </location>
</feature>
<dbReference type="PANTHER" id="PTHR30579">
    <property type="entry name" value="TRANSCRIPTIONAL REGULATOR"/>
    <property type="match status" value="1"/>
</dbReference>
<evidence type="ECO:0000256" key="2">
    <source>
        <dbReference type="ARBA" id="ARBA00023015"/>
    </source>
</evidence>
<protein>
    <recommendedName>
        <fullName evidence="5">HTH lysR-type domain-containing protein</fullName>
    </recommendedName>
</protein>
<dbReference type="PROSITE" id="PS50931">
    <property type="entry name" value="HTH_LYSR"/>
    <property type="match status" value="1"/>
</dbReference>
<dbReference type="Pfam" id="PF03466">
    <property type="entry name" value="LysR_substrate"/>
    <property type="match status" value="1"/>
</dbReference>
<dbReference type="Pfam" id="PF00126">
    <property type="entry name" value="HTH_1"/>
    <property type="match status" value="1"/>
</dbReference>
<proteinExistence type="inferred from homology"/>
<dbReference type="RefSeq" id="WP_236985414.1">
    <property type="nucleotide sequence ID" value="NZ_AP023086.1"/>
</dbReference>
<dbReference type="SUPFAM" id="SSF46785">
    <property type="entry name" value="Winged helix' DNA-binding domain"/>
    <property type="match status" value="1"/>
</dbReference>
<comment type="similarity">
    <text evidence="1">Belongs to the LysR transcriptional regulatory family.</text>
</comment>
<keyword evidence="2" id="KW-0805">Transcription regulation</keyword>
<dbReference type="InterPro" id="IPR005119">
    <property type="entry name" value="LysR_subst-bd"/>
</dbReference>
<dbReference type="AlphaFoldDB" id="A0AAN1WE56"/>
<dbReference type="GO" id="GO:0003677">
    <property type="term" value="F:DNA binding"/>
    <property type="evidence" value="ECO:0007669"/>
    <property type="project" value="UniProtKB-KW"/>
</dbReference>
<keyword evidence="7" id="KW-1185">Reference proteome</keyword>
<dbReference type="Proteomes" id="UP001320119">
    <property type="component" value="Chromosome"/>
</dbReference>
<evidence type="ECO:0000313" key="7">
    <source>
        <dbReference type="Proteomes" id="UP001320119"/>
    </source>
</evidence>
<reference evidence="6 7" key="1">
    <citation type="journal article" date="2022" name="IScience">
        <title>An ultrasensitive nanofiber-based assay for enzymatic hydrolysis and deep-sea microbial degradation of cellulose.</title>
        <authorList>
            <person name="Tsudome M."/>
            <person name="Tachioka M."/>
            <person name="Miyazaki M."/>
            <person name="Uchimura K."/>
            <person name="Tsuda M."/>
            <person name="Takaki Y."/>
            <person name="Deguchi S."/>
        </authorList>
    </citation>
    <scope>NUCLEOTIDE SEQUENCE [LARGE SCALE GENOMIC DNA]</scope>
    <source>
        <strain evidence="6 7">GE09</strain>
    </source>
</reference>
<dbReference type="Gene3D" id="3.40.190.290">
    <property type="match status" value="1"/>
</dbReference>
<dbReference type="InterPro" id="IPR036388">
    <property type="entry name" value="WH-like_DNA-bd_sf"/>
</dbReference>
<evidence type="ECO:0000256" key="1">
    <source>
        <dbReference type="ARBA" id="ARBA00009437"/>
    </source>
</evidence>
<evidence type="ECO:0000256" key="3">
    <source>
        <dbReference type="ARBA" id="ARBA00023125"/>
    </source>
</evidence>
<name>A0AAN1WE56_9GAMM</name>
<dbReference type="EMBL" id="AP023086">
    <property type="protein sequence ID" value="BCD95915.1"/>
    <property type="molecule type" value="Genomic_DNA"/>
</dbReference>
<dbReference type="InterPro" id="IPR050176">
    <property type="entry name" value="LTTR"/>
</dbReference>
<dbReference type="GO" id="GO:0003700">
    <property type="term" value="F:DNA-binding transcription factor activity"/>
    <property type="evidence" value="ECO:0007669"/>
    <property type="project" value="InterPro"/>
</dbReference>
<dbReference type="InterPro" id="IPR000847">
    <property type="entry name" value="LysR_HTH_N"/>
</dbReference>
<evidence type="ECO:0000256" key="4">
    <source>
        <dbReference type="ARBA" id="ARBA00023163"/>
    </source>
</evidence>
<dbReference type="InterPro" id="IPR036390">
    <property type="entry name" value="WH_DNA-bd_sf"/>
</dbReference>
<evidence type="ECO:0000259" key="5">
    <source>
        <dbReference type="PROSITE" id="PS50931"/>
    </source>
</evidence>
<keyword evidence="4" id="KW-0804">Transcription</keyword>
<keyword evidence="3" id="KW-0238">DNA-binding</keyword>
<evidence type="ECO:0000313" key="6">
    <source>
        <dbReference type="EMBL" id="BCD95915.1"/>
    </source>
</evidence>